<accession>A0A414PQ25</accession>
<dbReference type="EMBL" id="QRHL01000023">
    <property type="protein sequence ID" value="RHF70638.1"/>
    <property type="molecule type" value="Genomic_DNA"/>
</dbReference>
<evidence type="ECO:0008006" key="3">
    <source>
        <dbReference type="Google" id="ProtNLM"/>
    </source>
</evidence>
<reference evidence="1 2" key="1">
    <citation type="submission" date="2018-08" db="EMBL/GenBank/DDBJ databases">
        <title>A genome reference for cultivated species of the human gut microbiota.</title>
        <authorList>
            <person name="Zou Y."/>
            <person name="Xue W."/>
            <person name="Luo G."/>
        </authorList>
    </citation>
    <scope>NUCLEOTIDE SEQUENCE [LARGE SCALE GENOMIC DNA]</scope>
    <source>
        <strain evidence="1 2">AM25-1</strain>
    </source>
</reference>
<evidence type="ECO:0000313" key="2">
    <source>
        <dbReference type="Proteomes" id="UP000284676"/>
    </source>
</evidence>
<organism evidence="1 2">
    <name type="scientific">Fusobacterium mortiferum</name>
    <dbReference type="NCBI Taxonomy" id="850"/>
    <lineage>
        <taxon>Bacteria</taxon>
        <taxon>Fusobacteriati</taxon>
        <taxon>Fusobacteriota</taxon>
        <taxon>Fusobacteriia</taxon>
        <taxon>Fusobacteriales</taxon>
        <taxon>Fusobacteriaceae</taxon>
        <taxon>Fusobacterium</taxon>
    </lineage>
</organism>
<evidence type="ECO:0000313" key="1">
    <source>
        <dbReference type="EMBL" id="RHF70638.1"/>
    </source>
</evidence>
<proteinExistence type="predicted"/>
<dbReference type="AlphaFoldDB" id="A0A414PQ25"/>
<dbReference type="Proteomes" id="UP000284676">
    <property type="component" value="Unassembled WGS sequence"/>
</dbReference>
<name>A0A414PQ25_FUSMR</name>
<gene>
    <name evidence="1" type="ORF">DW663_10155</name>
</gene>
<protein>
    <recommendedName>
        <fullName evidence="3">Iron-dependent peroxidase</fullName>
    </recommendedName>
</protein>
<comment type="caution">
    <text evidence="1">The sequence shown here is derived from an EMBL/GenBank/DDBJ whole genome shotgun (WGS) entry which is preliminary data.</text>
</comment>
<sequence length="239" mass="28177">MDNRGYNYIWYPLTNFVEIPSNNFKFCLSEVLSPYTELNLEAMNGVKNNLESMKQQVLEVNPFVRFADIFYLLLDPDKYKNNKKLRDCIFNILIHFLGELDLYLGQNKKDIIIKEMVKNIEKGAFGEDIKGNFKVFKEYEKVIIADGLYCMYNFLDMLEAFKKVFKAIFSDSIIYDRLTSETNIVIYLNYKKTKENMLKVDFIKEMFLPLGLEVDLFWEKHFGVIGVDITMRIGEIAIF</sequence>
<dbReference type="RefSeq" id="WP_117708237.1">
    <property type="nucleotide sequence ID" value="NZ_JBQKFG010000002.1"/>
</dbReference>